<dbReference type="Proteomes" id="UP001501116">
    <property type="component" value="Unassembled WGS sequence"/>
</dbReference>
<organism evidence="2 3">
    <name type="scientific">Amycolatopsis minnesotensis</name>
    <dbReference type="NCBI Taxonomy" id="337894"/>
    <lineage>
        <taxon>Bacteria</taxon>
        <taxon>Bacillati</taxon>
        <taxon>Actinomycetota</taxon>
        <taxon>Actinomycetes</taxon>
        <taxon>Pseudonocardiales</taxon>
        <taxon>Pseudonocardiaceae</taxon>
        <taxon>Amycolatopsis</taxon>
    </lineage>
</organism>
<protein>
    <recommendedName>
        <fullName evidence="4">Secreted protein</fullName>
    </recommendedName>
</protein>
<name>A0ABP5DKF9_9PSEU</name>
<evidence type="ECO:0000313" key="2">
    <source>
        <dbReference type="EMBL" id="GAA1981806.1"/>
    </source>
</evidence>
<proteinExistence type="predicted"/>
<feature type="region of interest" description="Disordered" evidence="1">
    <location>
        <begin position="53"/>
        <end position="72"/>
    </location>
</feature>
<evidence type="ECO:0000313" key="3">
    <source>
        <dbReference type="Proteomes" id="UP001501116"/>
    </source>
</evidence>
<gene>
    <name evidence="2" type="ORF">GCM10009754_68310</name>
</gene>
<sequence length="72" mass="8137">MRWSGVLKIAHRHHVTLVVMLVVRLVPIVPATVLRFPRAVDVRTRCAGTEAARSGPRQGWFRPDAGPRRRCV</sequence>
<evidence type="ECO:0008006" key="4">
    <source>
        <dbReference type="Google" id="ProtNLM"/>
    </source>
</evidence>
<accession>A0ABP5DKF9</accession>
<reference evidence="3" key="1">
    <citation type="journal article" date="2019" name="Int. J. Syst. Evol. Microbiol.">
        <title>The Global Catalogue of Microorganisms (GCM) 10K type strain sequencing project: providing services to taxonomists for standard genome sequencing and annotation.</title>
        <authorList>
            <consortium name="The Broad Institute Genomics Platform"/>
            <consortium name="The Broad Institute Genome Sequencing Center for Infectious Disease"/>
            <person name="Wu L."/>
            <person name="Ma J."/>
        </authorList>
    </citation>
    <scope>NUCLEOTIDE SEQUENCE [LARGE SCALE GENOMIC DNA]</scope>
    <source>
        <strain evidence="3">JCM 14545</strain>
    </source>
</reference>
<comment type="caution">
    <text evidence="2">The sequence shown here is derived from an EMBL/GenBank/DDBJ whole genome shotgun (WGS) entry which is preliminary data.</text>
</comment>
<keyword evidence="3" id="KW-1185">Reference proteome</keyword>
<evidence type="ECO:0000256" key="1">
    <source>
        <dbReference type="SAM" id="MobiDB-lite"/>
    </source>
</evidence>
<dbReference type="EMBL" id="BAAANN010000035">
    <property type="protein sequence ID" value="GAA1981806.1"/>
    <property type="molecule type" value="Genomic_DNA"/>
</dbReference>